<evidence type="ECO:0000256" key="9">
    <source>
        <dbReference type="SAM" id="SignalP"/>
    </source>
</evidence>
<keyword evidence="4" id="KW-0812">Transmembrane</keyword>
<evidence type="ECO:0000259" key="10">
    <source>
        <dbReference type="Pfam" id="PF07715"/>
    </source>
</evidence>
<dbReference type="Gene3D" id="2.60.40.1120">
    <property type="entry name" value="Carboxypeptidase-like, regulatory domain"/>
    <property type="match status" value="1"/>
</dbReference>
<dbReference type="Proteomes" id="UP001560573">
    <property type="component" value="Unassembled WGS sequence"/>
</dbReference>
<evidence type="ECO:0000259" key="11">
    <source>
        <dbReference type="Pfam" id="PF14905"/>
    </source>
</evidence>
<dbReference type="Pfam" id="PF14905">
    <property type="entry name" value="OMP_b-brl_3"/>
    <property type="match status" value="1"/>
</dbReference>
<evidence type="ECO:0000256" key="8">
    <source>
        <dbReference type="SAM" id="MobiDB-lite"/>
    </source>
</evidence>
<dbReference type="InterPro" id="IPR037066">
    <property type="entry name" value="Plug_dom_sf"/>
</dbReference>
<evidence type="ECO:0000256" key="4">
    <source>
        <dbReference type="ARBA" id="ARBA00022692"/>
    </source>
</evidence>
<evidence type="ECO:0000256" key="3">
    <source>
        <dbReference type="ARBA" id="ARBA00022452"/>
    </source>
</evidence>
<keyword evidence="2" id="KW-0813">Transport</keyword>
<comment type="caution">
    <text evidence="12">The sequence shown here is derived from an EMBL/GenBank/DDBJ whole genome shotgun (WGS) entry which is preliminary data.</text>
</comment>
<keyword evidence="6" id="KW-0472">Membrane</keyword>
<comment type="subcellular location">
    <subcellularLocation>
        <location evidence="1">Cell outer membrane</location>
        <topology evidence="1">Multi-pass membrane protein</topology>
    </subcellularLocation>
</comment>
<dbReference type="InterPro" id="IPR008969">
    <property type="entry name" value="CarboxyPept-like_regulatory"/>
</dbReference>
<name>A0ABV3ZHK2_9BACT</name>
<dbReference type="InterPro" id="IPR039426">
    <property type="entry name" value="TonB-dep_rcpt-like"/>
</dbReference>
<dbReference type="SUPFAM" id="SSF56935">
    <property type="entry name" value="Porins"/>
    <property type="match status" value="1"/>
</dbReference>
<evidence type="ECO:0000313" key="13">
    <source>
        <dbReference type="Proteomes" id="UP001560573"/>
    </source>
</evidence>
<dbReference type="InterPro" id="IPR041700">
    <property type="entry name" value="OMP_b-brl_3"/>
</dbReference>
<feature type="domain" description="Outer membrane protein beta-barrel" evidence="11">
    <location>
        <begin position="418"/>
        <end position="852"/>
    </location>
</feature>
<keyword evidence="3" id="KW-1134">Transmembrane beta strand</keyword>
<keyword evidence="7" id="KW-0998">Cell outer membrane</keyword>
<evidence type="ECO:0000256" key="7">
    <source>
        <dbReference type="ARBA" id="ARBA00023237"/>
    </source>
</evidence>
<accession>A0ABV3ZHK2</accession>
<protein>
    <submittedName>
        <fullName evidence="12">TonB-dependent receptor</fullName>
    </submittedName>
</protein>
<dbReference type="InterPro" id="IPR012910">
    <property type="entry name" value="Plug_dom"/>
</dbReference>
<dbReference type="Pfam" id="PF07715">
    <property type="entry name" value="Plug"/>
    <property type="match status" value="1"/>
</dbReference>
<keyword evidence="12" id="KW-0675">Receptor</keyword>
<sequence length="882" mass="96612">MKKFLLLSLLVVLSAQIFAQAPAAKKGNSAMANANVGHIYGKIVDSSGKPVAEASVLLMKTTLDTVSKKKKEVLVKGITTKSNGEFSMEDLPVFGSLTLKISAVGFKVHQQPVSFAPGGGGGSGAPPANAKPGNGMPPMGAMPSFDKDLGDIKMEQDITQLQGVTVTSSKPMMKLDIDKKVFNVEKNIVSAGGTALDVMRNVPSVQVDIDGNVKLRNAAPQIYIDGRPTTLTLDQIPADAIESVEVITNPSAKYDASGGNAGILNIVLKKNKKTGYNGNIMAGVDKRGAVNGGGNFNLRQGKFNLSAAVMANQMKNRTNGTTRRLNEGDTITNIAQDNYNKTNGAFVFGRLGADYFMTNRTTLSLSAMKVHGEFKPGETIDVRTDSLFNNSKISSYSQRLSNSQRTFNANGLQAGFKHNFKKEGEELTADANFFSGKNDGNAMYTTNYYDAPANGAITGTQYQKVLSDGTNSFLTIQTDYVRPFKGNSKIETGLRAQLRNTTSNNNTYMQYAGASDFIKIPAAASNYKNSDNVYAAYVSVTSSIKDFGYKLGLRAESSNYNGELTNLNQKFNNKYPISLFPSVFLSQKLKKNQELQMSYTRRINRPNFFQLIPYTDYTDSLNITQGNPNLVPEFTNSIEASYSKTFKGNNNILASVYYKHTDNLITRYLQTSTNPVTGQEDKINTYVNANSSYSTGAEITSINYLTKWWDVTANVNVYNSKINTDNISGTSQDALWSWFGKFNNNFKLPKNFSIQLSADYQSKTNLPVNNQQGFGPPMSQAQASSQGYIKPFWGMDAAIKKSFLKNNAATITLSASDIFGTRRSDQVSYGDGFVQDYYRLTNPHMFKLNFTYRFGKMDASIFKRQNNKSQGEGMQGATQGMQ</sequence>
<dbReference type="Pfam" id="PF13620">
    <property type="entry name" value="CarboxypepD_reg"/>
    <property type="match status" value="1"/>
</dbReference>
<evidence type="ECO:0000256" key="5">
    <source>
        <dbReference type="ARBA" id="ARBA00022729"/>
    </source>
</evidence>
<feature type="domain" description="TonB-dependent receptor plug" evidence="10">
    <location>
        <begin position="193"/>
        <end position="258"/>
    </location>
</feature>
<reference evidence="12 13" key="1">
    <citation type="submission" date="2023-07" db="EMBL/GenBank/DDBJ databases">
        <authorList>
            <person name="Lian W.-H."/>
        </authorList>
    </citation>
    <scope>NUCLEOTIDE SEQUENCE [LARGE SCALE GENOMIC DNA]</scope>
    <source>
        <strain evidence="12 13">SYSU DXS3180</strain>
    </source>
</reference>
<evidence type="ECO:0000256" key="6">
    <source>
        <dbReference type="ARBA" id="ARBA00023136"/>
    </source>
</evidence>
<feature type="chain" id="PRO_5046750745" evidence="9">
    <location>
        <begin position="20"/>
        <end position="882"/>
    </location>
</feature>
<keyword evidence="13" id="KW-1185">Reference proteome</keyword>
<dbReference type="PANTHER" id="PTHR30069">
    <property type="entry name" value="TONB-DEPENDENT OUTER MEMBRANE RECEPTOR"/>
    <property type="match status" value="1"/>
</dbReference>
<keyword evidence="5 9" id="KW-0732">Signal</keyword>
<evidence type="ECO:0000256" key="1">
    <source>
        <dbReference type="ARBA" id="ARBA00004571"/>
    </source>
</evidence>
<proteinExistence type="predicted"/>
<feature type="signal peptide" evidence="9">
    <location>
        <begin position="1"/>
        <end position="19"/>
    </location>
</feature>
<evidence type="ECO:0000256" key="2">
    <source>
        <dbReference type="ARBA" id="ARBA00022448"/>
    </source>
</evidence>
<dbReference type="PANTHER" id="PTHR30069:SF29">
    <property type="entry name" value="HEMOGLOBIN AND HEMOGLOBIN-HAPTOGLOBIN-BINDING PROTEIN 1-RELATED"/>
    <property type="match status" value="1"/>
</dbReference>
<feature type="region of interest" description="Disordered" evidence="8">
    <location>
        <begin position="863"/>
        <end position="882"/>
    </location>
</feature>
<gene>
    <name evidence="12" type="ORF">QTN47_17620</name>
</gene>
<dbReference type="EMBL" id="JAULBC010000006">
    <property type="protein sequence ID" value="MEX6689332.1"/>
    <property type="molecule type" value="Genomic_DNA"/>
</dbReference>
<organism evidence="12 13">
    <name type="scientific">Danxiaibacter flavus</name>
    <dbReference type="NCBI Taxonomy" id="3049108"/>
    <lineage>
        <taxon>Bacteria</taxon>
        <taxon>Pseudomonadati</taxon>
        <taxon>Bacteroidota</taxon>
        <taxon>Chitinophagia</taxon>
        <taxon>Chitinophagales</taxon>
        <taxon>Chitinophagaceae</taxon>
        <taxon>Danxiaibacter</taxon>
    </lineage>
</organism>
<dbReference type="Gene3D" id="2.170.130.10">
    <property type="entry name" value="TonB-dependent receptor, plug domain"/>
    <property type="match status" value="1"/>
</dbReference>
<dbReference type="InterPro" id="IPR036942">
    <property type="entry name" value="Beta-barrel_TonB_sf"/>
</dbReference>
<evidence type="ECO:0000313" key="12">
    <source>
        <dbReference type="EMBL" id="MEX6689332.1"/>
    </source>
</evidence>
<dbReference type="SUPFAM" id="SSF49464">
    <property type="entry name" value="Carboxypeptidase regulatory domain-like"/>
    <property type="match status" value="1"/>
</dbReference>
<dbReference type="Gene3D" id="2.40.170.20">
    <property type="entry name" value="TonB-dependent receptor, beta-barrel domain"/>
    <property type="match status" value="1"/>
</dbReference>
<dbReference type="RefSeq" id="WP_369330739.1">
    <property type="nucleotide sequence ID" value="NZ_JAULBC010000006.1"/>
</dbReference>